<dbReference type="NCBIfam" id="NF033681">
    <property type="entry name" value="ExeM_NucH_DNase"/>
    <property type="match status" value="1"/>
</dbReference>
<dbReference type="SMART" id="SM00112">
    <property type="entry name" value="CA"/>
    <property type="match status" value="1"/>
</dbReference>
<dbReference type="RefSeq" id="WP_342077738.1">
    <property type="nucleotide sequence ID" value="NZ_CP151767.2"/>
</dbReference>
<dbReference type="PANTHER" id="PTHR42834">
    <property type="entry name" value="ENDONUCLEASE/EXONUCLEASE/PHOSPHATASE FAMILY PROTEIN (AFU_ORTHOLOGUE AFUA_3G09210)"/>
    <property type="match status" value="1"/>
</dbReference>
<dbReference type="InterPro" id="IPR010221">
    <property type="entry name" value="VCBS_dom"/>
</dbReference>
<feature type="region of interest" description="Disordered" evidence="1">
    <location>
        <begin position="778"/>
        <end position="799"/>
    </location>
</feature>
<dbReference type="Gene3D" id="2.60.40.60">
    <property type="entry name" value="Cadherins"/>
    <property type="match status" value="1"/>
</dbReference>
<organism evidence="3 4">
    <name type="scientific">Yoonia rhodophyticola</name>
    <dbReference type="NCBI Taxonomy" id="3137370"/>
    <lineage>
        <taxon>Bacteria</taxon>
        <taxon>Pseudomonadati</taxon>
        <taxon>Pseudomonadota</taxon>
        <taxon>Alphaproteobacteria</taxon>
        <taxon>Rhodobacterales</taxon>
        <taxon>Paracoccaceae</taxon>
        <taxon>Yoonia</taxon>
    </lineage>
</organism>
<evidence type="ECO:0000313" key="3">
    <source>
        <dbReference type="EMBL" id="WZU68450.1"/>
    </source>
</evidence>
<keyword evidence="3" id="KW-0540">Nuclease</keyword>
<dbReference type="Gene3D" id="2.60.40.2810">
    <property type="match status" value="1"/>
</dbReference>
<proteinExistence type="predicted"/>
<evidence type="ECO:0000313" key="4">
    <source>
        <dbReference type="Proteomes" id="UP001470809"/>
    </source>
</evidence>
<dbReference type="InterPro" id="IPR002126">
    <property type="entry name" value="Cadherin-like_dom"/>
</dbReference>
<feature type="compositionally biased region" description="Low complexity" evidence="1">
    <location>
        <begin position="782"/>
        <end position="795"/>
    </location>
</feature>
<evidence type="ECO:0000256" key="1">
    <source>
        <dbReference type="SAM" id="MobiDB-lite"/>
    </source>
</evidence>
<dbReference type="NCBIfam" id="TIGR01965">
    <property type="entry name" value="VCBS_repeat"/>
    <property type="match status" value="1"/>
</dbReference>
<protein>
    <submittedName>
        <fullName evidence="3">ExeM/NucH family extracellular endonuclease</fullName>
    </submittedName>
</protein>
<name>A0AAN0MBB7_9RHOB</name>
<dbReference type="EMBL" id="CP151767">
    <property type="protein sequence ID" value="WZU68450.1"/>
    <property type="molecule type" value="Genomic_DNA"/>
</dbReference>
<dbReference type="InterPro" id="IPR015919">
    <property type="entry name" value="Cadherin-like_sf"/>
</dbReference>
<dbReference type="InterPro" id="IPR047971">
    <property type="entry name" value="ExeM-like"/>
</dbReference>
<keyword evidence="3" id="KW-0255">Endonuclease</keyword>
<keyword evidence="4" id="KW-1185">Reference proteome</keyword>
<dbReference type="GO" id="GO:0007156">
    <property type="term" value="P:homophilic cell adhesion via plasma membrane adhesion molecules"/>
    <property type="evidence" value="ECO:0007669"/>
    <property type="project" value="InterPro"/>
</dbReference>
<dbReference type="InterPro" id="IPR001343">
    <property type="entry name" value="Hemolysn_Ca-bd"/>
</dbReference>
<dbReference type="InterPro" id="IPR011049">
    <property type="entry name" value="Serralysin-like_metalloprot_C"/>
</dbReference>
<reference evidence="3" key="1">
    <citation type="submission" date="2024-08" db="EMBL/GenBank/DDBJ databases">
        <title>Phylogenomic analyses of a clade within the roseobacter group suggest taxonomic reassignments of species of the genera Aestuariivita, Citreicella, Loktanella, Nautella, Pelagibaca, Ruegeria, Thalassobius, Thiobacimonas and Tropicibacter, and the proposal o.</title>
        <authorList>
            <person name="Jeon C.O."/>
        </authorList>
    </citation>
    <scope>NUCLEOTIDE SEQUENCE</scope>
    <source>
        <strain evidence="3">SS1-5</strain>
    </source>
</reference>
<evidence type="ECO:0000259" key="2">
    <source>
        <dbReference type="PROSITE" id="PS50268"/>
    </source>
</evidence>
<dbReference type="GO" id="GO:0005509">
    <property type="term" value="F:calcium ion binding"/>
    <property type="evidence" value="ECO:0007669"/>
    <property type="project" value="InterPro"/>
</dbReference>
<sequence length="1459" mass="151865">MTFYRPNFQFGTFGDDVLTGTDDRDFIFSFFGDDDISTGAGNDRIIAGFGDDLVTGGAGDDYINGGFGFDIARYAGGIADYDIQMGYGWFGRTTVTSTTAVDDAGRDRLVGVEALYFAADDYTLFIDGTNNAVLAEDDDGFSLPENNLLAINTFGLLQNDRDFDGDTLTIISVSETSASGVPVALNGETISYTPGTQFDSLQAGEFAVDTFTYVVDDGKGGTDTAVVSITIEGTNDAPVLTVDNATVAENQADVIANISATDVDSDFLIFSLGGVDASLFEFDATGTLRFILAPDFEAPADDGADNIYNLTITVTDEQGASTSEDITVTVTDVDEVPPVVARINEFHYDNVGTDVGEFVEIRTNTGDDVSALLLEFYNGSNGSVYRTATIDAATMTTDGTYDYYLINLPSNGIQNGAPDGLALSNGGTLIEFLSYEGSLTAVGGAADGESSTDIGVAEAGDTTVGFSLQRDEDGNWAAPALNTAGAANVPAPIALDARINEFHYDNDGGDVGEFIEIRTNAGADASGVGITLYNGANGAPYDTLDLSDAVQSSDGTYDYYVWNLPANGLQNGSPDGIALSDGDGLVEFLSYEGTLTAIGGVADGQTSVDIGVEESGATPIGDSLQRNDAGAWAEAGPNTAGAANAFVAGPTSARINEFHYDDDGADDNEFVEIRVNAGEDVSLLSVDLYNGNGGASYQSFAVSSLPRTTDGTYDYYVFEGSVQNGPDGIALSNDGVVVEFLSYEGEITATDGPANGQTSVDIGVAEAGDQAEGLSLQRNDDGSWGAARAATSGAANDEVVDPPATDALISAIQGSGAESALVGQSVNVEAVVTHVVSNGYYLQEEDSDADADAATSEGIFVFTGAAAMVAVGNQVQVTGEVQERFGQTQLTNVTSPVIVMDMVATPTAAEVLLSPDAAPDFEAVEGMLITVSSGKPDPLIVIENFNFDRFGQIVISAGAQTQATQLFDAQTEADEIAALQEANQINRLILDDGDSSQNPDQFEFVPGGPGDNGNGFLDAGDDFGDAGSTLRLGTELTDDVTGVLSFAFGDYQLIVTETLDIDESTNSGARQDTPDDVGGDLQVASVNVLNYFATIDEAGAGSGPNNLDPRGADTLDELGRQTEKLVAAITGTGAEVFALQEIENGGFGATSAIATLVGALNIEAAASGSGASYAFADPTADAGFIGTDAITTGVIYDQNAVRLIHSETLVYVEQSAQTTFDLANVLDTALGTDRVGDFQRNRPSVAATFEDLETGEIFTVVSSHFKSKGPSGLDRLAEAAQDALDAGTATGFTQADVDALVADPNFDQGDGQGFWNQVRLDASIELGDWIANGYNGGGTTNYVLLGDLNAYAKEDPVQHLAEDAGLVDLIDREIGQDEAYSFVFDGQRGTLDQGLADAELAAFVTGATEWHINADEPDLLNYDTSFKNSAFYNDGVYGASDHDPLIIGLDFDGPDPLLG</sequence>
<dbReference type="Proteomes" id="UP001470809">
    <property type="component" value="Chromosome"/>
</dbReference>
<dbReference type="Pfam" id="PF17963">
    <property type="entry name" value="Big_9"/>
    <property type="match status" value="2"/>
</dbReference>
<dbReference type="GO" id="GO:0016020">
    <property type="term" value="C:membrane"/>
    <property type="evidence" value="ECO:0007669"/>
    <property type="project" value="InterPro"/>
</dbReference>
<dbReference type="SUPFAM" id="SSF56219">
    <property type="entry name" value="DNase I-like"/>
    <property type="match status" value="1"/>
</dbReference>
<dbReference type="CDD" id="cd11304">
    <property type="entry name" value="Cadherin_repeat"/>
    <property type="match status" value="1"/>
</dbReference>
<dbReference type="PROSITE" id="PS50268">
    <property type="entry name" value="CADHERIN_2"/>
    <property type="match status" value="1"/>
</dbReference>
<dbReference type="KEGG" id="yrh:AABB31_05975"/>
<gene>
    <name evidence="3" type="ORF">AABB31_05975</name>
</gene>
<accession>A0AAN0MBB7</accession>
<dbReference type="Gene3D" id="3.60.10.10">
    <property type="entry name" value="Endonuclease/exonuclease/phosphatase"/>
    <property type="match status" value="1"/>
</dbReference>
<dbReference type="PANTHER" id="PTHR42834:SF1">
    <property type="entry name" value="ENDONUCLEASE_EXONUCLEASE_PHOSPHATASE FAMILY PROTEIN (AFU_ORTHOLOGUE AFUA_3G09210)"/>
    <property type="match status" value="1"/>
</dbReference>
<dbReference type="CDD" id="cd04486">
    <property type="entry name" value="YhcR_OBF_like"/>
    <property type="match status" value="1"/>
</dbReference>
<feature type="domain" description="Cadherin" evidence="2">
    <location>
        <begin position="255"/>
        <end position="340"/>
    </location>
</feature>
<dbReference type="InterPro" id="IPR036691">
    <property type="entry name" value="Endo/exonu/phosph_ase_sf"/>
</dbReference>
<dbReference type="SUPFAM" id="SSF51120">
    <property type="entry name" value="beta-Roll"/>
    <property type="match status" value="1"/>
</dbReference>
<dbReference type="SUPFAM" id="SSF49313">
    <property type="entry name" value="Cadherin-like"/>
    <property type="match status" value="1"/>
</dbReference>
<dbReference type="GO" id="GO:0004519">
    <property type="term" value="F:endonuclease activity"/>
    <property type="evidence" value="ECO:0007669"/>
    <property type="project" value="UniProtKB-KW"/>
</dbReference>
<keyword evidence="3" id="KW-0378">Hydrolase</keyword>
<dbReference type="Pfam" id="PF00353">
    <property type="entry name" value="HemolysinCabind"/>
    <property type="match status" value="1"/>
</dbReference>